<dbReference type="EMBL" id="JPOS01000012">
    <property type="protein sequence ID" value="KGE88976.1"/>
    <property type="molecule type" value="Genomic_DNA"/>
</dbReference>
<dbReference type="PANTHER" id="PTHR35869:SF1">
    <property type="entry name" value="OUTER-MEMBRANE LIPOPROTEIN CARRIER PROTEIN"/>
    <property type="match status" value="1"/>
</dbReference>
<proteinExistence type="predicted"/>
<dbReference type="PANTHER" id="PTHR35869">
    <property type="entry name" value="OUTER-MEMBRANE LIPOPROTEIN CARRIER PROTEIN"/>
    <property type="match status" value="1"/>
</dbReference>
<dbReference type="InterPro" id="IPR004564">
    <property type="entry name" value="OM_lipoprot_carrier_LolA-like"/>
</dbReference>
<feature type="chain" id="PRO_5001940032" description="Outer membrane lipoprotein carrier protein LolA" evidence="2">
    <location>
        <begin position="20"/>
        <end position="227"/>
    </location>
</feature>
<evidence type="ECO:0000256" key="1">
    <source>
        <dbReference type="ARBA" id="ARBA00022729"/>
    </source>
</evidence>
<evidence type="ECO:0000313" key="3">
    <source>
        <dbReference type="EMBL" id="KGE88976.1"/>
    </source>
</evidence>
<sequence>MKKLLFSAAFLAYLMPAFAQDNTVSSAEDSDPRAKAILDEIRKRFESLESLGADFTLDITFPEEPTESQKGKIAKQGDKFRMSMASQTVISDGETLWMIFDHNKEVQINNMPDEAEMGGMVLSPESLLNFYDHGDFAYFITGEAREAGQVVQQIEFKPMDRNAEYTKLRMNVSKASKDVVSVTAFGRDGSRYKLSLDSLVPNKRFPAGHFAFNKSDYPDYYVEDLRE</sequence>
<dbReference type="SUPFAM" id="SSF89392">
    <property type="entry name" value="Prokaryotic lipoproteins and lipoprotein localization factors"/>
    <property type="match status" value="1"/>
</dbReference>
<dbReference type="Proteomes" id="UP000029736">
    <property type="component" value="Unassembled WGS sequence"/>
</dbReference>
<dbReference type="RefSeq" id="WP_052515747.1">
    <property type="nucleotide sequence ID" value="NZ_JBKAGJ010000031.1"/>
</dbReference>
<reference evidence="3 4" key="1">
    <citation type="journal article" date="2014" name="Int. J. Syst. Evol. Microbiol.">
        <title>Phaeodactylibacter xiamenensis gen. nov., sp. nov., a member of the family Saprospiraceae isolated from the marine alga Phaeodactylum tricornutum.</title>
        <authorList>
            <person name="Chen Z.Jr."/>
            <person name="Lei X."/>
            <person name="Lai Q."/>
            <person name="Li Y."/>
            <person name="Zhang B."/>
            <person name="Zhang J."/>
            <person name="Zhang H."/>
            <person name="Yang L."/>
            <person name="Zheng W."/>
            <person name="Tian Y."/>
            <person name="Yu Z."/>
            <person name="Xu H.Jr."/>
            <person name="Zheng T."/>
        </authorList>
    </citation>
    <scope>NUCLEOTIDE SEQUENCE [LARGE SCALE GENOMIC DNA]</scope>
    <source>
        <strain evidence="3 4">KD52</strain>
    </source>
</reference>
<evidence type="ECO:0000256" key="2">
    <source>
        <dbReference type="SAM" id="SignalP"/>
    </source>
</evidence>
<dbReference type="Pfam" id="PF03548">
    <property type="entry name" value="LolA"/>
    <property type="match status" value="1"/>
</dbReference>
<evidence type="ECO:0000313" key="4">
    <source>
        <dbReference type="Proteomes" id="UP000029736"/>
    </source>
</evidence>
<dbReference type="InterPro" id="IPR029046">
    <property type="entry name" value="LolA/LolB/LppX"/>
</dbReference>
<feature type="signal peptide" evidence="2">
    <location>
        <begin position="1"/>
        <end position="19"/>
    </location>
</feature>
<keyword evidence="4" id="KW-1185">Reference proteome</keyword>
<protein>
    <recommendedName>
        <fullName evidence="5">Outer membrane lipoprotein carrier protein LolA</fullName>
    </recommendedName>
</protein>
<dbReference type="AlphaFoldDB" id="A0A098SA22"/>
<dbReference type="CDD" id="cd16325">
    <property type="entry name" value="LolA"/>
    <property type="match status" value="1"/>
</dbReference>
<keyword evidence="1 2" id="KW-0732">Signal</keyword>
<comment type="caution">
    <text evidence="3">The sequence shown here is derived from an EMBL/GenBank/DDBJ whole genome shotgun (WGS) entry which is preliminary data.</text>
</comment>
<gene>
    <name evidence="3" type="ORF">IX84_04065</name>
</gene>
<evidence type="ECO:0008006" key="5">
    <source>
        <dbReference type="Google" id="ProtNLM"/>
    </source>
</evidence>
<organism evidence="3 4">
    <name type="scientific">Phaeodactylibacter xiamenensis</name>
    <dbReference type="NCBI Taxonomy" id="1524460"/>
    <lineage>
        <taxon>Bacteria</taxon>
        <taxon>Pseudomonadati</taxon>
        <taxon>Bacteroidota</taxon>
        <taxon>Saprospiria</taxon>
        <taxon>Saprospirales</taxon>
        <taxon>Haliscomenobacteraceae</taxon>
        <taxon>Phaeodactylibacter</taxon>
    </lineage>
</organism>
<name>A0A098SA22_9BACT</name>
<dbReference type="OrthoDB" id="1491557at2"/>
<dbReference type="Gene3D" id="2.50.20.10">
    <property type="entry name" value="Lipoprotein localisation LolA/LolB/LppX"/>
    <property type="match status" value="1"/>
</dbReference>
<dbReference type="STRING" id="1524460.IX84_04065"/>
<accession>A0A098SA22</accession>